<reference evidence="3" key="1">
    <citation type="submission" date="2010-03" db="EMBL/GenBank/DDBJ databases">
        <title>Complete sequence of Mobiluncus curtisii ATCC 43063.</title>
        <authorList>
            <person name="Muzny D."/>
            <person name="Qin X."/>
            <person name="Deng J."/>
            <person name="Jiang H."/>
            <person name="Liu Y."/>
            <person name="Qu J."/>
            <person name="Song X.-Z."/>
            <person name="Zhang L."/>
            <person name="Thornton R."/>
            <person name="Coyle M."/>
            <person name="Francisco L."/>
            <person name="Jackson L."/>
            <person name="Javaid M."/>
            <person name="Korchina V."/>
            <person name="Kovar C."/>
            <person name="Mata R."/>
            <person name="Mathew T."/>
            <person name="Ngo R."/>
            <person name="Nguyen L."/>
            <person name="Nguyen N."/>
            <person name="Okwuonu G."/>
            <person name="Ongeri F."/>
            <person name="Pham C."/>
            <person name="Simmons D."/>
            <person name="Wilczek-Boney K."/>
            <person name="Hale W."/>
            <person name="Jakkamsetti A."/>
            <person name="Pham P."/>
            <person name="Ruth R."/>
            <person name="San Lucas F."/>
            <person name="Warren J."/>
            <person name="Zhang J."/>
            <person name="Zhao Z."/>
            <person name="Zhou C."/>
            <person name="Zhu D."/>
            <person name="Lee S."/>
            <person name="Bess C."/>
            <person name="Blankenburg K."/>
            <person name="Forbes L."/>
            <person name="Fu Q."/>
            <person name="Gubbala S."/>
            <person name="Hirani K."/>
            <person name="Jayaseelan J.C."/>
            <person name="Lara F."/>
            <person name="Munidasa M."/>
            <person name="Palculict T."/>
            <person name="Patil S."/>
            <person name="Pu L.-L."/>
            <person name="Saada N."/>
            <person name="Tang L."/>
            <person name="Weissenberger G."/>
            <person name="Zhu Y."/>
            <person name="Hemphill L."/>
            <person name="Shang Y."/>
            <person name="Youmans B."/>
            <person name="Ayvaz T."/>
            <person name="Ross M."/>
            <person name="Santibanez J."/>
            <person name="Aqrawi P."/>
            <person name="Gross S."/>
            <person name="Joshi V."/>
            <person name="Fowler G."/>
            <person name="Nazareth L."/>
            <person name="Reid J."/>
            <person name="Worley K."/>
            <person name="Petrosino J."/>
            <person name="Highlander S."/>
            <person name="Gibbs R."/>
            <person name="Gibbs R."/>
        </authorList>
    </citation>
    <scope>NUCLEOTIDE SEQUENCE [LARGE SCALE GENOMIC DNA]</scope>
    <source>
        <strain evidence="3">ATCC 43063 / DSM 2711 / V125</strain>
    </source>
</reference>
<dbReference type="GO" id="GO:0004519">
    <property type="term" value="F:endonuclease activity"/>
    <property type="evidence" value="ECO:0007669"/>
    <property type="project" value="UniProtKB-KW"/>
</dbReference>
<keyword evidence="2" id="KW-0378">Hydrolase</keyword>
<organism evidence="2 3">
    <name type="scientific">Mobiluncus curtisii (strain ATCC 43063 / DSM 2711 / V125)</name>
    <name type="common">Falcivibrio vaginalis</name>
    <dbReference type="NCBI Taxonomy" id="548479"/>
    <lineage>
        <taxon>Bacteria</taxon>
        <taxon>Bacillati</taxon>
        <taxon>Actinomycetota</taxon>
        <taxon>Actinomycetes</taxon>
        <taxon>Actinomycetales</taxon>
        <taxon>Actinomycetaceae</taxon>
        <taxon>Mobiluncus</taxon>
    </lineage>
</organism>
<dbReference type="InterPro" id="IPR003615">
    <property type="entry name" value="HNH_nuc"/>
</dbReference>
<dbReference type="GO" id="GO:0008270">
    <property type="term" value="F:zinc ion binding"/>
    <property type="evidence" value="ECO:0007669"/>
    <property type="project" value="InterPro"/>
</dbReference>
<dbReference type="GO" id="GO:0003676">
    <property type="term" value="F:nucleic acid binding"/>
    <property type="evidence" value="ECO:0007669"/>
    <property type="project" value="InterPro"/>
</dbReference>
<keyword evidence="2" id="KW-0540">Nuclease</keyword>
<evidence type="ECO:0000259" key="1">
    <source>
        <dbReference type="Pfam" id="PF01844"/>
    </source>
</evidence>
<dbReference type="KEGG" id="mcu:HMPREF0573_11389"/>
<evidence type="ECO:0000313" key="2">
    <source>
        <dbReference type="EMBL" id="ADI67708.1"/>
    </source>
</evidence>
<protein>
    <submittedName>
        <fullName evidence="2">HNH endonuclease domain protein</fullName>
    </submittedName>
</protein>
<dbReference type="Gene3D" id="1.10.30.50">
    <property type="match status" value="1"/>
</dbReference>
<dbReference type="eggNOG" id="COG1403">
    <property type="taxonomic scope" value="Bacteria"/>
</dbReference>
<evidence type="ECO:0000313" key="3">
    <source>
        <dbReference type="Proteomes" id="UP000006742"/>
    </source>
</evidence>
<dbReference type="AlphaFoldDB" id="D6ZGF0"/>
<gene>
    <name evidence="2" type="ordered locus">HMPREF0573_11389</name>
</gene>
<dbReference type="EMBL" id="CP001992">
    <property type="protein sequence ID" value="ADI67708.1"/>
    <property type="molecule type" value="Genomic_DNA"/>
</dbReference>
<proteinExistence type="predicted"/>
<keyword evidence="3" id="KW-1185">Reference proteome</keyword>
<dbReference type="InterPro" id="IPR002711">
    <property type="entry name" value="HNH"/>
</dbReference>
<feature type="domain" description="HNH" evidence="1">
    <location>
        <begin position="6"/>
        <end position="63"/>
    </location>
</feature>
<dbReference type="HOGENOM" id="CLU_2538844_0_0_11"/>
<dbReference type="CDD" id="cd00085">
    <property type="entry name" value="HNHc"/>
    <property type="match status" value="1"/>
</dbReference>
<sequence>MYGSSCIYCKEPILADYSNEAVYGHNHPRRLSLEHLVPRSRGGTDSIENLRPCHLGCNSARGAKRRPPRPTVYDSHLFPAGFF</sequence>
<dbReference type="STRING" id="548479.HMPREF0573_11389"/>
<dbReference type="Proteomes" id="UP000006742">
    <property type="component" value="Chromosome"/>
</dbReference>
<dbReference type="Pfam" id="PF01844">
    <property type="entry name" value="HNH"/>
    <property type="match status" value="1"/>
</dbReference>
<name>D6ZGF0_MOBCV</name>
<accession>D6ZGF0</accession>
<keyword evidence="2" id="KW-0255">Endonuclease</keyword>